<dbReference type="GO" id="GO:0051536">
    <property type="term" value="F:iron-sulfur cluster binding"/>
    <property type="evidence" value="ECO:0007669"/>
    <property type="project" value="UniProtKB-KW"/>
</dbReference>
<dbReference type="PROSITE" id="PS51379">
    <property type="entry name" value="4FE4S_FER_2"/>
    <property type="match status" value="1"/>
</dbReference>
<evidence type="ECO:0000313" key="9">
    <source>
        <dbReference type="Proteomes" id="UP000198806"/>
    </source>
</evidence>
<gene>
    <name evidence="8" type="ORF">SAMN04489757_11710</name>
</gene>
<evidence type="ECO:0000256" key="5">
    <source>
        <dbReference type="ARBA" id="ARBA00023014"/>
    </source>
</evidence>
<accession>A0A1I5G221</accession>
<dbReference type="PANTHER" id="PTHR36923">
    <property type="entry name" value="FERREDOXIN"/>
    <property type="match status" value="1"/>
</dbReference>
<evidence type="ECO:0000256" key="4">
    <source>
        <dbReference type="ARBA" id="ARBA00023004"/>
    </source>
</evidence>
<evidence type="ECO:0000256" key="3">
    <source>
        <dbReference type="ARBA" id="ARBA00022982"/>
    </source>
</evidence>
<keyword evidence="9" id="KW-1185">Reference proteome</keyword>
<dbReference type="EMBL" id="FOWD01000017">
    <property type="protein sequence ID" value="SFO30022.1"/>
    <property type="molecule type" value="Genomic_DNA"/>
</dbReference>
<dbReference type="PRINTS" id="PR00352">
    <property type="entry name" value="3FE4SFRDOXIN"/>
</dbReference>
<dbReference type="Proteomes" id="UP000198806">
    <property type="component" value="Unassembled WGS sequence"/>
</dbReference>
<evidence type="ECO:0000313" key="8">
    <source>
        <dbReference type="EMBL" id="SFO30022.1"/>
    </source>
</evidence>
<dbReference type="GO" id="GO:0005506">
    <property type="term" value="F:iron ion binding"/>
    <property type="evidence" value="ECO:0007669"/>
    <property type="project" value="UniProtKB-UniRule"/>
</dbReference>
<dbReference type="SUPFAM" id="SSF54862">
    <property type="entry name" value="4Fe-4S ferredoxins"/>
    <property type="match status" value="1"/>
</dbReference>
<evidence type="ECO:0000256" key="2">
    <source>
        <dbReference type="ARBA" id="ARBA00022723"/>
    </source>
</evidence>
<keyword evidence="1 6" id="KW-0813">Transport</keyword>
<keyword evidence="4 6" id="KW-0408">Iron</keyword>
<organism evidence="8 9">
    <name type="scientific">Anaerocolumna aminovalerica</name>
    <dbReference type="NCBI Taxonomy" id="1527"/>
    <lineage>
        <taxon>Bacteria</taxon>
        <taxon>Bacillati</taxon>
        <taxon>Bacillota</taxon>
        <taxon>Clostridia</taxon>
        <taxon>Lachnospirales</taxon>
        <taxon>Lachnospiraceae</taxon>
        <taxon>Anaerocolumna</taxon>
    </lineage>
</organism>
<dbReference type="RefSeq" id="WP_091686862.1">
    <property type="nucleotide sequence ID" value="NZ_BAABFM010000001.1"/>
</dbReference>
<dbReference type="InterPro" id="IPR017896">
    <property type="entry name" value="4Fe4S_Fe-S-bd"/>
</dbReference>
<dbReference type="AlphaFoldDB" id="A0A1I5G221"/>
<dbReference type="PANTHER" id="PTHR36923:SF3">
    <property type="entry name" value="FERREDOXIN"/>
    <property type="match status" value="1"/>
</dbReference>
<dbReference type="InterPro" id="IPR051269">
    <property type="entry name" value="Fe-S_cluster_ET"/>
</dbReference>
<dbReference type="PROSITE" id="PS00198">
    <property type="entry name" value="4FE4S_FER_1"/>
    <property type="match status" value="1"/>
</dbReference>
<dbReference type="InterPro" id="IPR001080">
    <property type="entry name" value="3Fe4S_ferredoxin"/>
</dbReference>
<dbReference type="Pfam" id="PF13459">
    <property type="entry name" value="Fer4_15"/>
    <property type="match status" value="1"/>
</dbReference>
<reference evidence="8 9" key="1">
    <citation type="submission" date="2016-10" db="EMBL/GenBank/DDBJ databases">
        <authorList>
            <person name="de Groot N.N."/>
        </authorList>
    </citation>
    <scope>NUCLEOTIDE SEQUENCE [LARGE SCALE GENOMIC DNA]</scope>
    <source>
        <strain evidence="8 9">DSM 1283</strain>
    </source>
</reference>
<evidence type="ECO:0000256" key="1">
    <source>
        <dbReference type="ARBA" id="ARBA00022448"/>
    </source>
</evidence>
<dbReference type="GO" id="GO:0009055">
    <property type="term" value="F:electron transfer activity"/>
    <property type="evidence" value="ECO:0007669"/>
    <property type="project" value="UniProtKB-UniRule"/>
</dbReference>
<name>A0A1I5G221_9FIRM</name>
<dbReference type="Gene3D" id="3.30.70.20">
    <property type="match status" value="1"/>
</dbReference>
<dbReference type="STRING" id="1527.SAMN04489757_11710"/>
<keyword evidence="3 6" id="KW-0249">Electron transport</keyword>
<keyword evidence="5 6" id="KW-0411">Iron-sulfur</keyword>
<protein>
    <recommendedName>
        <fullName evidence="6">Ferredoxin</fullName>
    </recommendedName>
</protein>
<evidence type="ECO:0000256" key="6">
    <source>
        <dbReference type="RuleBase" id="RU368020"/>
    </source>
</evidence>
<evidence type="ECO:0000259" key="7">
    <source>
        <dbReference type="PROSITE" id="PS51379"/>
    </source>
</evidence>
<comment type="function">
    <text evidence="6">Ferredoxins are iron-sulfur proteins that transfer electrons in a wide variety of metabolic reactions.</text>
</comment>
<keyword evidence="2 6" id="KW-0479">Metal-binding</keyword>
<proteinExistence type="predicted"/>
<dbReference type="OrthoDB" id="9803319at2"/>
<sequence>MKAFIDQDGCIGCGLCADTCPSVFQMGDAGVAEVYVDEVPEGDVSAAEEARDSCPVSVISLED</sequence>
<feature type="domain" description="4Fe-4S ferredoxin-type" evidence="7">
    <location>
        <begin position="1"/>
        <end position="29"/>
    </location>
</feature>
<dbReference type="InterPro" id="IPR017900">
    <property type="entry name" value="4Fe4S_Fe_S_CS"/>
</dbReference>